<dbReference type="EMBL" id="CP042436">
    <property type="protein sequence ID" value="QEC63485.1"/>
    <property type="molecule type" value="Genomic_DNA"/>
</dbReference>
<keyword evidence="3" id="KW-0645">Protease</keyword>
<keyword evidence="4" id="KW-1185">Reference proteome</keyword>
<proteinExistence type="predicted"/>
<keyword evidence="1" id="KW-0812">Transmembrane</keyword>
<dbReference type="Proteomes" id="UP000321479">
    <property type="component" value="Chromosome"/>
</dbReference>
<keyword evidence="1" id="KW-0472">Membrane</keyword>
<accession>A0A5B8UXS5</accession>
<organism evidence="3 4">
    <name type="scientific">Mucilaginibacter ginsenosidivorans</name>
    <dbReference type="NCBI Taxonomy" id="398053"/>
    <lineage>
        <taxon>Bacteria</taxon>
        <taxon>Pseudomonadati</taxon>
        <taxon>Bacteroidota</taxon>
        <taxon>Sphingobacteriia</taxon>
        <taxon>Sphingobacteriales</taxon>
        <taxon>Sphingobacteriaceae</taxon>
        <taxon>Mucilaginibacter</taxon>
    </lineage>
</organism>
<feature type="transmembrane region" description="Helical" evidence="1">
    <location>
        <begin position="110"/>
        <end position="127"/>
    </location>
</feature>
<feature type="transmembrane region" description="Helical" evidence="1">
    <location>
        <begin position="32"/>
        <end position="48"/>
    </location>
</feature>
<feature type="transmembrane region" description="Helical" evidence="1">
    <location>
        <begin position="68"/>
        <end position="90"/>
    </location>
</feature>
<reference evidence="3 4" key="1">
    <citation type="journal article" date="2017" name="Curr. Microbiol.">
        <title>Mucilaginibacter ginsenosidivorans sp. nov., Isolated from Soil of Ginseng Field.</title>
        <authorList>
            <person name="Kim M.M."/>
            <person name="Siddiqi M.Z."/>
            <person name="Im W.T."/>
        </authorList>
    </citation>
    <scope>NUCLEOTIDE SEQUENCE [LARGE SCALE GENOMIC DNA]</scope>
    <source>
        <strain evidence="3 4">Gsoil 3017</strain>
    </source>
</reference>
<dbReference type="GO" id="GO:0004175">
    <property type="term" value="F:endopeptidase activity"/>
    <property type="evidence" value="ECO:0007669"/>
    <property type="project" value="UniProtKB-ARBA"/>
</dbReference>
<evidence type="ECO:0000313" key="4">
    <source>
        <dbReference type="Proteomes" id="UP000321479"/>
    </source>
</evidence>
<evidence type="ECO:0000259" key="2">
    <source>
        <dbReference type="Pfam" id="PF02517"/>
    </source>
</evidence>
<dbReference type="GO" id="GO:0006508">
    <property type="term" value="P:proteolysis"/>
    <property type="evidence" value="ECO:0007669"/>
    <property type="project" value="UniProtKB-KW"/>
</dbReference>
<dbReference type="InterPro" id="IPR003675">
    <property type="entry name" value="Rce1/LyrA-like_dom"/>
</dbReference>
<keyword evidence="3" id="KW-0482">Metalloprotease</keyword>
<evidence type="ECO:0000313" key="3">
    <source>
        <dbReference type="EMBL" id="QEC63485.1"/>
    </source>
</evidence>
<sequence length="218" mass="24952">MKGKNNNLRIILDVLLIAFVMLFPHYGHLPMYAYPFVVLGVIWVYLNFNGESFTAIGFRFADLKWRAFYVGGAIGVIYAVFHFYLLGPFLTHLGFRHSNLSDFAYLKHNVAKYLLLIVLASVLVIPYEEIAFRGFVLNRLKTIFGDKGTVLSVSGILSAVLFALYHIQEGWGAVVAIFVFALVITAVYRYFKSNLWYAIFFHITYDIFMLTMILLGKM</sequence>
<feature type="transmembrane region" description="Helical" evidence="1">
    <location>
        <begin position="171"/>
        <end position="188"/>
    </location>
</feature>
<dbReference type="OrthoDB" id="9779573at2"/>
<keyword evidence="1" id="KW-1133">Transmembrane helix</keyword>
<dbReference type="Pfam" id="PF02517">
    <property type="entry name" value="Rce1-like"/>
    <property type="match status" value="1"/>
</dbReference>
<dbReference type="RefSeq" id="WP_147032061.1">
    <property type="nucleotide sequence ID" value="NZ_CP042436.1"/>
</dbReference>
<dbReference type="KEGG" id="mgin:FRZ54_13150"/>
<name>A0A5B8UXS5_9SPHI</name>
<dbReference type="GO" id="GO:0080120">
    <property type="term" value="P:CAAX-box protein maturation"/>
    <property type="evidence" value="ECO:0007669"/>
    <property type="project" value="UniProtKB-ARBA"/>
</dbReference>
<gene>
    <name evidence="3" type="ORF">FRZ54_13150</name>
</gene>
<dbReference type="GO" id="GO:0008237">
    <property type="term" value="F:metallopeptidase activity"/>
    <property type="evidence" value="ECO:0007669"/>
    <property type="project" value="UniProtKB-KW"/>
</dbReference>
<dbReference type="AlphaFoldDB" id="A0A5B8UXS5"/>
<feature type="transmembrane region" description="Helical" evidence="1">
    <location>
        <begin position="195"/>
        <end position="215"/>
    </location>
</feature>
<evidence type="ECO:0000256" key="1">
    <source>
        <dbReference type="SAM" id="Phobius"/>
    </source>
</evidence>
<feature type="domain" description="CAAX prenyl protease 2/Lysostaphin resistance protein A-like" evidence="2">
    <location>
        <begin position="113"/>
        <end position="207"/>
    </location>
</feature>
<feature type="transmembrane region" description="Helical" evidence="1">
    <location>
        <begin position="7"/>
        <end position="26"/>
    </location>
</feature>
<feature type="transmembrane region" description="Helical" evidence="1">
    <location>
        <begin position="148"/>
        <end position="165"/>
    </location>
</feature>
<keyword evidence="3" id="KW-0378">Hydrolase</keyword>
<protein>
    <submittedName>
        <fullName evidence="3">CPBP family intramembrane metalloprotease</fullName>
    </submittedName>
</protein>